<proteinExistence type="predicted"/>
<dbReference type="AlphaFoldDB" id="A0A1M7DRC3"/>
<dbReference type="RefSeq" id="WP_079543979.1">
    <property type="nucleotide sequence ID" value="NZ_LT670844.1"/>
</dbReference>
<dbReference type="EMBL" id="LT670844">
    <property type="protein sequence ID" value="SHL81709.1"/>
    <property type="molecule type" value="Genomic_DNA"/>
</dbReference>
<evidence type="ECO:0000256" key="10">
    <source>
        <dbReference type="SAM" id="MobiDB-lite"/>
    </source>
</evidence>
<dbReference type="EC" id="2.7.13.3" evidence="3"/>
<dbReference type="InterPro" id="IPR003594">
    <property type="entry name" value="HATPase_dom"/>
</dbReference>
<evidence type="ECO:0000256" key="2">
    <source>
        <dbReference type="ARBA" id="ARBA00004370"/>
    </source>
</evidence>
<dbReference type="InterPro" id="IPR050428">
    <property type="entry name" value="TCS_sensor_his_kinase"/>
</dbReference>
<evidence type="ECO:0000259" key="13">
    <source>
        <dbReference type="PROSITE" id="PS50885"/>
    </source>
</evidence>
<evidence type="ECO:0000256" key="7">
    <source>
        <dbReference type="ARBA" id="ARBA00022777"/>
    </source>
</evidence>
<comment type="catalytic activity">
    <reaction evidence="1">
        <text>ATP + protein L-histidine = ADP + protein N-phospho-L-histidine.</text>
        <dbReference type="EC" id="2.7.13.3"/>
    </reaction>
</comment>
<dbReference type="SUPFAM" id="SSF47384">
    <property type="entry name" value="Homodimeric domain of signal transducing histidine kinase"/>
    <property type="match status" value="1"/>
</dbReference>
<dbReference type="PROSITE" id="PS50885">
    <property type="entry name" value="HAMP"/>
    <property type="match status" value="1"/>
</dbReference>
<evidence type="ECO:0000256" key="8">
    <source>
        <dbReference type="ARBA" id="ARBA00022989"/>
    </source>
</evidence>
<keyword evidence="11" id="KW-0472">Membrane</keyword>
<accession>A0A1M7DRC3</accession>
<organism evidence="14 15">
    <name type="scientific">Bradyrhizobium lablabi</name>
    <dbReference type="NCBI Taxonomy" id="722472"/>
    <lineage>
        <taxon>Bacteria</taxon>
        <taxon>Pseudomonadati</taxon>
        <taxon>Pseudomonadota</taxon>
        <taxon>Alphaproteobacteria</taxon>
        <taxon>Hyphomicrobiales</taxon>
        <taxon>Nitrobacteraceae</taxon>
        <taxon>Bradyrhizobium</taxon>
    </lineage>
</organism>
<keyword evidence="8 11" id="KW-1133">Transmembrane helix</keyword>
<gene>
    <name evidence="14" type="ORF">SAMN05444159_6895</name>
</gene>
<dbReference type="Gene3D" id="6.10.340.10">
    <property type="match status" value="1"/>
</dbReference>
<dbReference type="InterPro" id="IPR003660">
    <property type="entry name" value="HAMP_dom"/>
</dbReference>
<feature type="domain" description="HAMP" evidence="13">
    <location>
        <begin position="214"/>
        <end position="267"/>
    </location>
</feature>
<dbReference type="PROSITE" id="PS50109">
    <property type="entry name" value="HIS_KIN"/>
    <property type="match status" value="1"/>
</dbReference>
<evidence type="ECO:0000259" key="12">
    <source>
        <dbReference type="PROSITE" id="PS50109"/>
    </source>
</evidence>
<dbReference type="InterPro" id="IPR036890">
    <property type="entry name" value="HATPase_C_sf"/>
</dbReference>
<evidence type="ECO:0000256" key="9">
    <source>
        <dbReference type="ARBA" id="ARBA00023012"/>
    </source>
</evidence>
<dbReference type="Pfam" id="PF00512">
    <property type="entry name" value="HisKA"/>
    <property type="match status" value="1"/>
</dbReference>
<evidence type="ECO:0000256" key="6">
    <source>
        <dbReference type="ARBA" id="ARBA00022692"/>
    </source>
</evidence>
<dbReference type="PANTHER" id="PTHR45436">
    <property type="entry name" value="SENSOR HISTIDINE KINASE YKOH"/>
    <property type="match status" value="1"/>
</dbReference>
<keyword evidence="7 14" id="KW-0418">Kinase</keyword>
<dbReference type="SMART" id="SM00304">
    <property type="entry name" value="HAMP"/>
    <property type="match status" value="1"/>
</dbReference>
<dbReference type="GO" id="GO:0005886">
    <property type="term" value="C:plasma membrane"/>
    <property type="evidence" value="ECO:0007669"/>
    <property type="project" value="TreeGrafter"/>
</dbReference>
<dbReference type="InterPro" id="IPR005467">
    <property type="entry name" value="His_kinase_dom"/>
</dbReference>
<evidence type="ECO:0000256" key="1">
    <source>
        <dbReference type="ARBA" id="ARBA00000085"/>
    </source>
</evidence>
<reference evidence="14 15" key="1">
    <citation type="submission" date="2016-11" db="EMBL/GenBank/DDBJ databases">
        <authorList>
            <person name="Jaros S."/>
            <person name="Januszkiewicz K."/>
            <person name="Wedrychowicz H."/>
        </authorList>
    </citation>
    <scope>NUCLEOTIDE SEQUENCE [LARGE SCALE GENOMIC DNA]</scope>
    <source>
        <strain evidence="14 15">GAS499</strain>
    </source>
</reference>
<dbReference type="Pfam" id="PF02518">
    <property type="entry name" value="HATPase_c"/>
    <property type="match status" value="1"/>
</dbReference>
<dbReference type="Pfam" id="PF00672">
    <property type="entry name" value="HAMP"/>
    <property type="match status" value="1"/>
</dbReference>
<keyword evidence="9" id="KW-0902">Two-component regulatory system</keyword>
<dbReference type="GO" id="GO:0000155">
    <property type="term" value="F:phosphorelay sensor kinase activity"/>
    <property type="evidence" value="ECO:0007669"/>
    <property type="project" value="InterPro"/>
</dbReference>
<keyword evidence="5" id="KW-0808">Transferase</keyword>
<protein>
    <recommendedName>
        <fullName evidence="3">histidine kinase</fullName>
        <ecNumber evidence="3">2.7.13.3</ecNumber>
    </recommendedName>
</protein>
<evidence type="ECO:0000313" key="14">
    <source>
        <dbReference type="EMBL" id="SHL81709.1"/>
    </source>
</evidence>
<evidence type="ECO:0000313" key="15">
    <source>
        <dbReference type="Proteomes" id="UP000189935"/>
    </source>
</evidence>
<dbReference type="SMART" id="SM00387">
    <property type="entry name" value="HATPase_c"/>
    <property type="match status" value="1"/>
</dbReference>
<dbReference type="Proteomes" id="UP000189935">
    <property type="component" value="Chromosome I"/>
</dbReference>
<keyword evidence="6 11" id="KW-0812">Transmembrane</keyword>
<evidence type="ECO:0000256" key="4">
    <source>
        <dbReference type="ARBA" id="ARBA00022553"/>
    </source>
</evidence>
<feature type="domain" description="Histidine kinase" evidence="12">
    <location>
        <begin position="275"/>
        <end position="487"/>
    </location>
</feature>
<dbReference type="OrthoDB" id="9815202at2"/>
<dbReference type="CDD" id="cd00082">
    <property type="entry name" value="HisKA"/>
    <property type="match status" value="1"/>
</dbReference>
<dbReference type="Gene3D" id="3.30.565.10">
    <property type="entry name" value="Histidine kinase-like ATPase, C-terminal domain"/>
    <property type="match status" value="1"/>
</dbReference>
<feature type="transmembrane region" description="Helical" evidence="11">
    <location>
        <begin position="48"/>
        <end position="69"/>
    </location>
</feature>
<keyword evidence="4" id="KW-0597">Phosphoprotein</keyword>
<comment type="subcellular location">
    <subcellularLocation>
        <location evidence="2">Membrane</location>
    </subcellularLocation>
</comment>
<evidence type="ECO:0000256" key="11">
    <source>
        <dbReference type="SAM" id="Phobius"/>
    </source>
</evidence>
<evidence type="ECO:0000256" key="5">
    <source>
        <dbReference type="ARBA" id="ARBA00022679"/>
    </source>
</evidence>
<sequence>MSTKSLPLRSKPRGHSQGHAEKVGVSAISGWNDLTQLPEFTRSTTLRWTLLVAGLFAVFTVALLGFVYLKMKHDLTMRSDRMIASQIGVLAELSSERRLDAINEDIKQDPGRVRLAGLFGPDGRRVAGNLERLPADLRTGDTVQNTVVDRLDESGPEKQAARLISRSLANGDILVIGRNVAEVSEIAEVVGGVLALGLFPAVLLCLAVGLSLSARARKRVGEVNERVQRIVAGNLRERLPHRNTADPFSELATIVNGMLDEMETLIHSLAGVGNNIAHDLRTPLTRARLTLERGRSNATTLEQLQAVADKTIEGLDQSLSIITAILRLAEIEKNERSAGFGQVALPDLIREVADMYEPIAEDKGVSLMIDAPHELSVHADRDLLIEAVANLVDNAVKYTPAGGRVEIGLVRGDGENIVRVKDTGVGISEHERDAVLRRFYRSDRIKHTTGLGLGLNLVAAIVKLHGFRFTIVPGSGCVVEIGCPCAPIPA</sequence>
<dbReference type="PANTHER" id="PTHR45436:SF8">
    <property type="entry name" value="HISTIDINE KINASE"/>
    <property type="match status" value="1"/>
</dbReference>
<dbReference type="InterPro" id="IPR003661">
    <property type="entry name" value="HisK_dim/P_dom"/>
</dbReference>
<feature type="transmembrane region" description="Helical" evidence="11">
    <location>
        <begin position="186"/>
        <end position="210"/>
    </location>
</feature>
<dbReference type="SMART" id="SM00388">
    <property type="entry name" value="HisKA"/>
    <property type="match status" value="1"/>
</dbReference>
<evidence type="ECO:0000256" key="3">
    <source>
        <dbReference type="ARBA" id="ARBA00012438"/>
    </source>
</evidence>
<dbReference type="Gene3D" id="1.10.287.130">
    <property type="match status" value="1"/>
</dbReference>
<dbReference type="InterPro" id="IPR036097">
    <property type="entry name" value="HisK_dim/P_sf"/>
</dbReference>
<dbReference type="SUPFAM" id="SSF55874">
    <property type="entry name" value="ATPase domain of HSP90 chaperone/DNA topoisomerase II/histidine kinase"/>
    <property type="match status" value="1"/>
</dbReference>
<name>A0A1M7DRC3_9BRAD</name>
<feature type="region of interest" description="Disordered" evidence="10">
    <location>
        <begin position="1"/>
        <end position="21"/>
    </location>
</feature>